<dbReference type="PANTHER" id="PTHR45033:SF2">
    <property type="entry name" value="ZINC-TYPE ALCOHOL DEHYDROGENASE-LIKE PROTEIN C1773.06C"/>
    <property type="match status" value="1"/>
</dbReference>
<reference evidence="2 3" key="1">
    <citation type="submission" date="2018-02" db="EMBL/GenBank/DDBJ databases">
        <title>The genomes of Aspergillus section Nigri reveals drivers in fungal speciation.</title>
        <authorList>
            <consortium name="DOE Joint Genome Institute"/>
            <person name="Vesth T.C."/>
            <person name="Nybo J."/>
            <person name="Theobald S."/>
            <person name="Brandl J."/>
            <person name="Frisvad J.C."/>
            <person name="Nielsen K.F."/>
            <person name="Lyhne E.K."/>
            <person name="Kogle M.E."/>
            <person name="Kuo A."/>
            <person name="Riley R."/>
            <person name="Clum A."/>
            <person name="Nolan M."/>
            <person name="Lipzen A."/>
            <person name="Salamov A."/>
            <person name="Henrissat B."/>
            <person name="Wiebenga A."/>
            <person name="De vries R.P."/>
            <person name="Grigoriev I.V."/>
            <person name="Mortensen U.H."/>
            <person name="Andersen M.R."/>
            <person name="Baker S.E."/>
        </authorList>
    </citation>
    <scope>NUCLEOTIDE SEQUENCE [LARGE SCALE GENOMIC DNA]</scope>
    <source>
        <strain evidence="2 3">CBS 121593</strain>
    </source>
</reference>
<dbReference type="CDD" id="cd08276">
    <property type="entry name" value="MDR7"/>
    <property type="match status" value="1"/>
</dbReference>
<dbReference type="InterPro" id="IPR011032">
    <property type="entry name" value="GroES-like_sf"/>
</dbReference>
<dbReference type="Gene3D" id="3.90.180.10">
    <property type="entry name" value="Medium-chain alcohol dehydrogenases, catalytic domain"/>
    <property type="match status" value="1"/>
</dbReference>
<dbReference type="SUPFAM" id="SSF50129">
    <property type="entry name" value="GroES-like"/>
    <property type="match status" value="1"/>
</dbReference>
<feature type="domain" description="Enoyl reductase (ER)" evidence="1">
    <location>
        <begin position="13"/>
        <end position="341"/>
    </location>
</feature>
<dbReference type="SMART" id="SM00829">
    <property type="entry name" value="PKS_ER"/>
    <property type="match status" value="1"/>
</dbReference>
<dbReference type="EMBL" id="KZ824447">
    <property type="protein sequence ID" value="RAK99338.1"/>
    <property type="molecule type" value="Genomic_DNA"/>
</dbReference>
<dbReference type="VEuPathDB" id="FungiDB:BO80DRAFT_359377"/>
<dbReference type="Pfam" id="PF08240">
    <property type="entry name" value="ADH_N"/>
    <property type="match status" value="1"/>
</dbReference>
<dbReference type="Gene3D" id="3.40.50.720">
    <property type="entry name" value="NAD(P)-binding Rossmann-like Domain"/>
    <property type="match status" value="1"/>
</dbReference>
<proteinExistence type="predicted"/>
<gene>
    <name evidence="2" type="ORF">BO80DRAFT_359377</name>
</gene>
<dbReference type="SUPFAM" id="SSF51735">
    <property type="entry name" value="NAD(P)-binding Rossmann-fold domains"/>
    <property type="match status" value="1"/>
</dbReference>
<dbReference type="GO" id="GO:0016491">
    <property type="term" value="F:oxidoreductase activity"/>
    <property type="evidence" value="ECO:0007669"/>
    <property type="project" value="InterPro"/>
</dbReference>
<dbReference type="AlphaFoldDB" id="A0A395GWE5"/>
<evidence type="ECO:0000259" key="1">
    <source>
        <dbReference type="SMART" id="SM00829"/>
    </source>
</evidence>
<dbReference type="InterPro" id="IPR036291">
    <property type="entry name" value="NAD(P)-bd_dom_sf"/>
</dbReference>
<accession>A0A395GWE5</accession>
<dbReference type="InterPro" id="IPR013149">
    <property type="entry name" value="ADH-like_C"/>
</dbReference>
<dbReference type="InterPro" id="IPR013154">
    <property type="entry name" value="ADH-like_N"/>
</dbReference>
<dbReference type="STRING" id="1448316.A0A395GWE5"/>
<protein>
    <submittedName>
        <fullName evidence="2">NAD(P)-binding protein</fullName>
    </submittedName>
</protein>
<dbReference type="OrthoDB" id="3509362at2759"/>
<name>A0A395GWE5_9EURO</name>
<dbReference type="InterPro" id="IPR052711">
    <property type="entry name" value="Zinc_ADH-like"/>
</dbReference>
<evidence type="ECO:0000313" key="2">
    <source>
        <dbReference type="EMBL" id="RAK99338.1"/>
    </source>
</evidence>
<keyword evidence="3" id="KW-1185">Reference proteome</keyword>
<dbReference type="Proteomes" id="UP000249402">
    <property type="component" value="Unassembled WGS sequence"/>
</dbReference>
<organism evidence="2 3">
    <name type="scientific">Aspergillus ibericus CBS 121593</name>
    <dbReference type="NCBI Taxonomy" id="1448316"/>
    <lineage>
        <taxon>Eukaryota</taxon>
        <taxon>Fungi</taxon>
        <taxon>Dikarya</taxon>
        <taxon>Ascomycota</taxon>
        <taxon>Pezizomycotina</taxon>
        <taxon>Eurotiomycetes</taxon>
        <taxon>Eurotiomycetidae</taxon>
        <taxon>Eurotiales</taxon>
        <taxon>Aspergillaceae</taxon>
        <taxon>Aspergillus</taxon>
        <taxon>Aspergillus subgen. Circumdati</taxon>
    </lineage>
</organism>
<dbReference type="PANTHER" id="PTHR45033">
    <property type="match status" value="1"/>
</dbReference>
<dbReference type="GeneID" id="37220792"/>
<dbReference type="Pfam" id="PF00107">
    <property type="entry name" value="ADH_zinc_N"/>
    <property type="match status" value="1"/>
</dbReference>
<dbReference type="InterPro" id="IPR020843">
    <property type="entry name" value="ER"/>
</dbReference>
<sequence>MSQTVIRINGPRTSVRNLKSFTEDIPVPTKHEVLIKVHSVSLNYRDIAIATSGYPFPVKDNVIPCSDAAGVIVDVGEGVQNLAKGDRVVGTFDPTNLFGQQTNWLNGQGGPVDGVLREYITLPATAAVKIPENSPQSFSEWSTLPCTGVTAWNAFYGNVPLRPGQVVLATGTGGVSLTGIILAKAAGATTIVTSSSDEKLEYVKRKFGADHGINYKTHPEWSKEVLRLTNNEGVDYILENGGSGTIAESLNAVKMGGNISVIGFLSQAKEMPDVAGLALAKGATVRGITVGSTQLLQEVVRFVGTKGLRLPVEREFGFGVQEAVQAYEYLASGGHVGKVCIKVAEEGN</sequence>
<dbReference type="RefSeq" id="XP_025573666.1">
    <property type="nucleotide sequence ID" value="XM_025715927.1"/>
</dbReference>
<evidence type="ECO:0000313" key="3">
    <source>
        <dbReference type="Proteomes" id="UP000249402"/>
    </source>
</evidence>